<dbReference type="Proteomes" id="UP000285290">
    <property type="component" value="Unassembled WGS sequence"/>
</dbReference>
<dbReference type="EMBL" id="QSKC01000007">
    <property type="protein sequence ID" value="RHE32370.1"/>
    <property type="molecule type" value="Genomic_DNA"/>
</dbReference>
<dbReference type="RefSeq" id="WP_117996967.1">
    <property type="nucleotide sequence ID" value="NZ_QRWI01000005.1"/>
</dbReference>
<organism evidence="1 2">
    <name type="scientific">Agathobacter rectalis</name>
    <dbReference type="NCBI Taxonomy" id="39491"/>
    <lineage>
        <taxon>Bacteria</taxon>
        <taxon>Bacillati</taxon>
        <taxon>Bacillota</taxon>
        <taxon>Clostridia</taxon>
        <taxon>Lachnospirales</taxon>
        <taxon>Lachnospiraceae</taxon>
        <taxon>Agathobacter</taxon>
    </lineage>
</organism>
<proteinExistence type="predicted"/>
<reference evidence="1 2" key="1">
    <citation type="submission" date="2018-08" db="EMBL/GenBank/DDBJ databases">
        <title>A genome reference for cultivated species of the human gut microbiota.</title>
        <authorList>
            <person name="Zou Y."/>
            <person name="Xue W."/>
            <person name="Luo G."/>
        </authorList>
    </citation>
    <scope>NUCLEOTIDE SEQUENCE [LARGE SCALE GENOMIC DNA]</scope>
    <source>
        <strain evidence="1 2">AM29-10</strain>
    </source>
</reference>
<sequence length="79" mass="7590">MQKVLNNGFAELSGNDLEMIEGGKSGATRFGQALSGTLVVATTPFVGVLAGIAGGPIAGAVAAASYGGLGLSLIGASTH</sequence>
<dbReference type="AlphaFoldDB" id="A0A414IUG0"/>
<evidence type="ECO:0000313" key="2">
    <source>
        <dbReference type="Proteomes" id="UP000285290"/>
    </source>
</evidence>
<gene>
    <name evidence="1" type="ORF">DW753_07220</name>
</gene>
<protein>
    <recommendedName>
        <fullName evidence="3">Bacteriocin</fullName>
    </recommendedName>
</protein>
<comment type="caution">
    <text evidence="1">The sequence shown here is derived from an EMBL/GenBank/DDBJ whole genome shotgun (WGS) entry which is preliminary data.</text>
</comment>
<evidence type="ECO:0000313" key="1">
    <source>
        <dbReference type="EMBL" id="RHE32370.1"/>
    </source>
</evidence>
<accession>A0A414IUG0</accession>
<evidence type="ECO:0008006" key="3">
    <source>
        <dbReference type="Google" id="ProtNLM"/>
    </source>
</evidence>
<name>A0A414IUG0_9FIRM</name>